<feature type="transmembrane region" description="Helical" evidence="13">
    <location>
        <begin position="12"/>
        <end position="36"/>
    </location>
</feature>
<evidence type="ECO:0000256" key="8">
    <source>
        <dbReference type="ARBA" id="ARBA00022801"/>
    </source>
</evidence>
<dbReference type="CDD" id="cd06158">
    <property type="entry name" value="S2P-M50_like_1"/>
    <property type="match status" value="1"/>
</dbReference>
<evidence type="ECO:0000313" key="15">
    <source>
        <dbReference type="EMBL" id="PJF31455.1"/>
    </source>
</evidence>
<keyword evidence="9" id="KW-0862">Zinc</keyword>
<evidence type="ECO:0000256" key="10">
    <source>
        <dbReference type="ARBA" id="ARBA00022989"/>
    </source>
</evidence>
<dbReference type="PANTHER" id="PTHR35864:SF1">
    <property type="entry name" value="ZINC METALLOPROTEASE YWHC-RELATED"/>
    <property type="match status" value="1"/>
</dbReference>
<sequence>MFGTDFFIIAQIGTGLSLTIGRLLAAALVLLIAMTVHEFAHNYVGYRMGDPTPRDLGRLTLNPFVHINWLGWAMWVLIGFGILGSAPISEWRMRDRRWGYFWAVAAGPLSNLALAAFAALLFRLGIWRFESFSRTDFFFNLNQFMTLFFNLNVLLFLFNLLPFFPFDGWHMLRKLLPPREASVLERYQQESMFLFFALLILSFIGFNIFGAVLNPPYTFIARLLLGF</sequence>
<comment type="subcellular location">
    <subcellularLocation>
        <location evidence="2">Cell membrane</location>
        <topology evidence="2">Multi-pass membrane protein</topology>
    </subcellularLocation>
</comment>
<dbReference type="GO" id="GO:0008237">
    <property type="term" value="F:metallopeptidase activity"/>
    <property type="evidence" value="ECO:0007669"/>
    <property type="project" value="UniProtKB-KW"/>
</dbReference>
<dbReference type="GO" id="GO:0005886">
    <property type="term" value="C:plasma membrane"/>
    <property type="evidence" value="ECO:0007669"/>
    <property type="project" value="UniProtKB-SubCell"/>
</dbReference>
<feature type="transmembrane region" description="Helical" evidence="13">
    <location>
        <begin position="147"/>
        <end position="172"/>
    </location>
</feature>
<evidence type="ECO:0000256" key="1">
    <source>
        <dbReference type="ARBA" id="ARBA00001947"/>
    </source>
</evidence>
<dbReference type="EMBL" id="PGTK01000003">
    <property type="protein sequence ID" value="PJF31455.1"/>
    <property type="molecule type" value="Genomic_DNA"/>
</dbReference>
<evidence type="ECO:0000256" key="12">
    <source>
        <dbReference type="ARBA" id="ARBA00023136"/>
    </source>
</evidence>
<evidence type="ECO:0000256" key="3">
    <source>
        <dbReference type="ARBA" id="ARBA00007931"/>
    </source>
</evidence>
<keyword evidence="5" id="KW-0645">Protease</keyword>
<accession>A0A2M8P1M4</accession>
<dbReference type="PANTHER" id="PTHR35864">
    <property type="entry name" value="ZINC METALLOPROTEASE MJ0611-RELATED"/>
    <property type="match status" value="1"/>
</dbReference>
<evidence type="ECO:0000256" key="9">
    <source>
        <dbReference type="ARBA" id="ARBA00022833"/>
    </source>
</evidence>
<keyword evidence="8" id="KW-0378">Hydrolase</keyword>
<evidence type="ECO:0000259" key="14">
    <source>
        <dbReference type="Pfam" id="PF02163"/>
    </source>
</evidence>
<reference evidence="15 16" key="1">
    <citation type="submission" date="2017-11" db="EMBL/GenBank/DDBJ databases">
        <title>Evolution of Phototrophy in the Chloroflexi Phylum Driven by Horizontal Gene Transfer.</title>
        <authorList>
            <person name="Ward L.M."/>
            <person name="Hemp J."/>
            <person name="Shih P.M."/>
            <person name="Mcglynn S.E."/>
            <person name="Fischer W."/>
        </authorList>
    </citation>
    <scope>NUCLEOTIDE SEQUENCE [LARGE SCALE GENOMIC DNA]</scope>
    <source>
        <strain evidence="15">CP2_2F</strain>
    </source>
</reference>
<evidence type="ECO:0000256" key="5">
    <source>
        <dbReference type="ARBA" id="ARBA00022670"/>
    </source>
</evidence>
<protein>
    <recommendedName>
        <fullName evidence="14">Peptidase M50 domain-containing protein</fullName>
    </recommendedName>
</protein>
<feature type="domain" description="Peptidase M50" evidence="14">
    <location>
        <begin position="26"/>
        <end position="201"/>
    </location>
</feature>
<dbReference type="GO" id="GO:0046872">
    <property type="term" value="F:metal ion binding"/>
    <property type="evidence" value="ECO:0007669"/>
    <property type="project" value="UniProtKB-KW"/>
</dbReference>
<feature type="transmembrane region" description="Helical" evidence="13">
    <location>
        <begin position="69"/>
        <end position="88"/>
    </location>
</feature>
<keyword evidence="12 13" id="KW-0472">Membrane</keyword>
<dbReference type="AlphaFoldDB" id="A0A2M8P1M4"/>
<keyword evidence="4" id="KW-1003">Cell membrane</keyword>
<dbReference type="InterPro" id="IPR008915">
    <property type="entry name" value="Peptidase_M50"/>
</dbReference>
<dbReference type="InterPro" id="IPR044537">
    <property type="entry name" value="Rip2-like"/>
</dbReference>
<evidence type="ECO:0000256" key="2">
    <source>
        <dbReference type="ARBA" id="ARBA00004651"/>
    </source>
</evidence>
<evidence type="ECO:0000256" key="11">
    <source>
        <dbReference type="ARBA" id="ARBA00023049"/>
    </source>
</evidence>
<comment type="cofactor">
    <cofactor evidence="1">
        <name>Zn(2+)</name>
        <dbReference type="ChEBI" id="CHEBI:29105"/>
    </cofactor>
</comment>
<comment type="caution">
    <text evidence="15">The sequence shown here is derived from an EMBL/GenBank/DDBJ whole genome shotgun (WGS) entry which is preliminary data.</text>
</comment>
<evidence type="ECO:0000313" key="16">
    <source>
        <dbReference type="Proteomes" id="UP000228921"/>
    </source>
</evidence>
<evidence type="ECO:0000256" key="4">
    <source>
        <dbReference type="ARBA" id="ARBA00022475"/>
    </source>
</evidence>
<dbReference type="Pfam" id="PF02163">
    <property type="entry name" value="Peptidase_M50"/>
    <property type="match status" value="1"/>
</dbReference>
<comment type="similarity">
    <text evidence="3">Belongs to the peptidase M50B family.</text>
</comment>
<dbReference type="Proteomes" id="UP000228921">
    <property type="component" value="Unassembled WGS sequence"/>
</dbReference>
<name>A0A2M8P1M4_9CHLR</name>
<evidence type="ECO:0000256" key="7">
    <source>
        <dbReference type="ARBA" id="ARBA00022723"/>
    </source>
</evidence>
<gene>
    <name evidence="15" type="ORF">CUN51_03760</name>
</gene>
<keyword evidence="6 13" id="KW-0812">Transmembrane</keyword>
<evidence type="ECO:0000256" key="6">
    <source>
        <dbReference type="ARBA" id="ARBA00022692"/>
    </source>
</evidence>
<feature type="transmembrane region" description="Helical" evidence="13">
    <location>
        <begin position="193"/>
        <end position="213"/>
    </location>
</feature>
<keyword evidence="7" id="KW-0479">Metal-binding</keyword>
<keyword evidence="11" id="KW-0482">Metalloprotease</keyword>
<evidence type="ECO:0000256" key="13">
    <source>
        <dbReference type="SAM" id="Phobius"/>
    </source>
</evidence>
<dbReference type="InterPro" id="IPR052348">
    <property type="entry name" value="Metallopeptidase_M50B"/>
</dbReference>
<dbReference type="GO" id="GO:0006508">
    <property type="term" value="P:proteolysis"/>
    <property type="evidence" value="ECO:0007669"/>
    <property type="project" value="UniProtKB-KW"/>
</dbReference>
<proteinExistence type="inferred from homology"/>
<organism evidence="15 16">
    <name type="scientific">Candidatus Thermofonsia Clade 1 bacterium</name>
    <dbReference type="NCBI Taxonomy" id="2364210"/>
    <lineage>
        <taxon>Bacteria</taxon>
        <taxon>Bacillati</taxon>
        <taxon>Chloroflexota</taxon>
        <taxon>Candidatus Thermofontia</taxon>
        <taxon>Candidatus Thermofonsia Clade 1</taxon>
    </lineage>
</organism>
<keyword evidence="10 13" id="KW-1133">Transmembrane helix</keyword>
<feature type="transmembrane region" description="Helical" evidence="13">
    <location>
        <begin position="100"/>
        <end position="127"/>
    </location>
</feature>